<accession>A0A243W6Z2</accession>
<organism evidence="1 2">
    <name type="scientific">Hymenobacter crusticola</name>
    <dbReference type="NCBI Taxonomy" id="1770526"/>
    <lineage>
        <taxon>Bacteria</taxon>
        <taxon>Pseudomonadati</taxon>
        <taxon>Bacteroidota</taxon>
        <taxon>Cytophagia</taxon>
        <taxon>Cytophagales</taxon>
        <taxon>Hymenobacteraceae</taxon>
        <taxon>Hymenobacter</taxon>
    </lineage>
</organism>
<name>A0A243W6Z2_9BACT</name>
<gene>
    <name evidence="1" type="ORF">BXP70_24360</name>
</gene>
<dbReference type="EMBL" id="MTSE01000023">
    <property type="protein sequence ID" value="OUJ70373.1"/>
    <property type="molecule type" value="Genomic_DNA"/>
</dbReference>
<evidence type="ECO:0000313" key="2">
    <source>
        <dbReference type="Proteomes" id="UP000194873"/>
    </source>
</evidence>
<keyword evidence="2" id="KW-1185">Reference proteome</keyword>
<dbReference type="OrthoDB" id="892872at2"/>
<evidence type="ECO:0000313" key="1">
    <source>
        <dbReference type="EMBL" id="OUJ70373.1"/>
    </source>
</evidence>
<dbReference type="AlphaFoldDB" id="A0A243W6Z2"/>
<comment type="caution">
    <text evidence="1">The sequence shown here is derived from an EMBL/GenBank/DDBJ whole genome shotgun (WGS) entry which is preliminary data.</text>
</comment>
<protein>
    <recommendedName>
        <fullName evidence="3">DUF481 domain-containing protein</fullName>
    </recommendedName>
</protein>
<evidence type="ECO:0008006" key="3">
    <source>
        <dbReference type="Google" id="ProtNLM"/>
    </source>
</evidence>
<reference evidence="1 2" key="1">
    <citation type="submission" date="2017-01" db="EMBL/GenBank/DDBJ databases">
        <title>A new Hymenobacter.</title>
        <authorList>
            <person name="Liang Y."/>
            <person name="Feng F."/>
        </authorList>
    </citation>
    <scope>NUCLEOTIDE SEQUENCE [LARGE SCALE GENOMIC DNA]</scope>
    <source>
        <strain evidence="1">MIMBbqt21</strain>
    </source>
</reference>
<dbReference type="RefSeq" id="WP_086596729.1">
    <property type="nucleotide sequence ID" value="NZ_MTSE01000023.1"/>
</dbReference>
<dbReference type="Proteomes" id="UP000194873">
    <property type="component" value="Unassembled WGS sequence"/>
</dbReference>
<sequence>MKTFLASVAAVAWLTPARAQSLQPERRHELWAGGGPLERVMLDRQASPLVYRAKGSAFQLTYTRRGTRSRLSLDLQPTFGQDLAKRYGVRRYHNGVGTYAIQSAYYDASLALRYLRRLPTANPAKLRLFAGLGVQNRLQVSDAVANLYWGLNVAGLYAEGRAEYQPTPAQQLTAELSVPGLAAVTRHTYANYPKSTDESNLGAFFTQGTQWASLDQFQQVQASLRYHYTLFRRLHVGVRYRFQWLHYPAPRPIRAYDQSLLGQLGYQF</sequence>
<proteinExistence type="predicted"/>